<protein>
    <submittedName>
        <fullName evidence="2">Zinc finger, BED-type</fullName>
    </submittedName>
</protein>
<dbReference type="OrthoDB" id="2012664at2759"/>
<name>A0A2U1LG28_ARTAN</name>
<sequence>MSSTPQSKESTASTNTTHPRKRNSNDVGWEFGILADPNDLDKVQCLKCKKVVSGGVYRIKQHIAGSVRACKLSSSKDKIKCRNALNEAKNKKKAKQDHYDALRAEVNISNDETIDLDEMEDSFGILKPPKSFGPIDRFAKSVDKGTRKQANLLML</sequence>
<keyword evidence="3" id="KW-1185">Reference proteome</keyword>
<reference evidence="2 3" key="1">
    <citation type="journal article" date="2018" name="Mol. Plant">
        <title>The genome of Artemisia annua provides insight into the evolution of Asteraceae family and artemisinin biosynthesis.</title>
        <authorList>
            <person name="Shen Q."/>
            <person name="Zhang L."/>
            <person name="Liao Z."/>
            <person name="Wang S."/>
            <person name="Yan T."/>
            <person name="Shi P."/>
            <person name="Liu M."/>
            <person name="Fu X."/>
            <person name="Pan Q."/>
            <person name="Wang Y."/>
            <person name="Lv Z."/>
            <person name="Lu X."/>
            <person name="Zhang F."/>
            <person name="Jiang W."/>
            <person name="Ma Y."/>
            <person name="Chen M."/>
            <person name="Hao X."/>
            <person name="Li L."/>
            <person name="Tang Y."/>
            <person name="Lv G."/>
            <person name="Zhou Y."/>
            <person name="Sun X."/>
            <person name="Brodelius P.E."/>
            <person name="Rose J.K.C."/>
            <person name="Tang K."/>
        </authorList>
    </citation>
    <scope>NUCLEOTIDE SEQUENCE [LARGE SCALE GENOMIC DNA]</scope>
    <source>
        <strain evidence="3">cv. Huhao1</strain>
        <tissue evidence="2">Leaf</tissue>
    </source>
</reference>
<dbReference type="AlphaFoldDB" id="A0A2U1LG28"/>
<proteinExistence type="predicted"/>
<gene>
    <name evidence="2" type="ORF">CTI12_AA495230</name>
</gene>
<feature type="compositionally biased region" description="Polar residues" evidence="1">
    <location>
        <begin position="1"/>
        <end position="17"/>
    </location>
</feature>
<evidence type="ECO:0000256" key="1">
    <source>
        <dbReference type="SAM" id="MobiDB-lite"/>
    </source>
</evidence>
<organism evidence="2 3">
    <name type="scientific">Artemisia annua</name>
    <name type="common">Sweet wormwood</name>
    <dbReference type="NCBI Taxonomy" id="35608"/>
    <lineage>
        <taxon>Eukaryota</taxon>
        <taxon>Viridiplantae</taxon>
        <taxon>Streptophyta</taxon>
        <taxon>Embryophyta</taxon>
        <taxon>Tracheophyta</taxon>
        <taxon>Spermatophyta</taxon>
        <taxon>Magnoliopsida</taxon>
        <taxon>eudicotyledons</taxon>
        <taxon>Gunneridae</taxon>
        <taxon>Pentapetalae</taxon>
        <taxon>asterids</taxon>
        <taxon>campanulids</taxon>
        <taxon>Asterales</taxon>
        <taxon>Asteraceae</taxon>
        <taxon>Asteroideae</taxon>
        <taxon>Anthemideae</taxon>
        <taxon>Artemisiinae</taxon>
        <taxon>Artemisia</taxon>
    </lineage>
</organism>
<dbReference type="PANTHER" id="PTHR46951">
    <property type="entry name" value="BED-TYPE DOMAIN-CONTAINING PROTEIN"/>
    <property type="match status" value="1"/>
</dbReference>
<dbReference type="EMBL" id="PKPP01009589">
    <property type="protein sequence ID" value="PWA47922.1"/>
    <property type="molecule type" value="Genomic_DNA"/>
</dbReference>
<dbReference type="Proteomes" id="UP000245207">
    <property type="component" value="Unassembled WGS sequence"/>
</dbReference>
<evidence type="ECO:0000313" key="3">
    <source>
        <dbReference type="Proteomes" id="UP000245207"/>
    </source>
</evidence>
<dbReference type="STRING" id="35608.A0A2U1LG28"/>
<feature type="region of interest" description="Disordered" evidence="1">
    <location>
        <begin position="1"/>
        <end position="26"/>
    </location>
</feature>
<comment type="caution">
    <text evidence="2">The sequence shown here is derived from an EMBL/GenBank/DDBJ whole genome shotgun (WGS) entry which is preliminary data.</text>
</comment>
<evidence type="ECO:0000313" key="2">
    <source>
        <dbReference type="EMBL" id="PWA47922.1"/>
    </source>
</evidence>
<dbReference type="PANTHER" id="PTHR46951:SF2">
    <property type="entry name" value="BED-TYPE DOMAIN-CONTAINING PROTEIN"/>
    <property type="match status" value="1"/>
</dbReference>
<accession>A0A2U1LG28</accession>